<dbReference type="GO" id="GO:0016020">
    <property type="term" value="C:membrane"/>
    <property type="evidence" value="ECO:0007669"/>
    <property type="project" value="UniProtKB-SubCell"/>
</dbReference>
<organism evidence="12">
    <name type="scientific">Gongylonema pulchrum</name>
    <dbReference type="NCBI Taxonomy" id="637853"/>
    <lineage>
        <taxon>Eukaryota</taxon>
        <taxon>Metazoa</taxon>
        <taxon>Ecdysozoa</taxon>
        <taxon>Nematoda</taxon>
        <taxon>Chromadorea</taxon>
        <taxon>Rhabditida</taxon>
        <taxon>Spirurina</taxon>
        <taxon>Spiruromorpha</taxon>
        <taxon>Spiruroidea</taxon>
        <taxon>Gongylonematidae</taxon>
        <taxon>Gongylonema</taxon>
    </lineage>
</organism>
<evidence type="ECO:0000313" key="10">
    <source>
        <dbReference type="EMBL" id="VDN20650.1"/>
    </source>
</evidence>
<keyword evidence="5" id="KW-1133">Transmembrane helix</keyword>
<evidence type="ECO:0000256" key="1">
    <source>
        <dbReference type="ARBA" id="ARBA00004479"/>
    </source>
</evidence>
<dbReference type="Gene3D" id="2.60.120.680">
    <property type="entry name" value="GOLD domain"/>
    <property type="match status" value="1"/>
</dbReference>
<dbReference type="PANTHER" id="PTHR22811">
    <property type="entry name" value="TRANSMEMBRANE EMP24 DOMAIN-CONTAINING PROTEIN"/>
    <property type="match status" value="1"/>
</dbReference>
<dbReference type="EMBL" id="UYRT01079405">
    <property type="protein sequence ID" value="VDN20650.1"/>
    <property type="molecule type" value="Genomic_DNA"/>
</dbReference>
<evidence type="ECO:0000259" key="9">
    <source>
        <dbReference type="PROSITE" id="PS50866"/>
    </source>
</evidence>
<dbReference type="SUPFAM" id="SSF101576">
    <property type="entry name" value="Supernatant protein factor (SPF), C-terminal domain"/>
    <property type="match status" value="1"/>
</dbReference>
<dbReference type="WBParaSite" id="GPUH_0001256501-mRNA-1">
    <property type="protein sequence ID" value="GPUH_0001256501-mRNA-1"/>
    <property type="gene ID" value="GPUH_0001256501"/>
</dbReference>
<dbReference type="Pfam" id="PF01105">
    <property type="entry name" value="EMP24_GP25L"/>
    <property type="match status" value="1"/>
</dbReference>
<evidence type="ECO:0000313" key="11">
    <source>
        <dbReference type="Proteomes" id="UP000271098"/>
    </source>
</evidence>
<sequence>MITFEHSFVRETSVIDGGDLNINFMVILGAQILTHEKKKMEGSHKFPLEESGDYQICFDNSFSYQTRKVVFFEIYLLDENGSFDETNMMKEFGPMKKEDSELGFELKQFQTASNNIKNRLNQVEYHQSLLRAYEARDRAIMNANLERVTLWSTINSVVLVTVGLMQVL</sequence>
<reference evidence="10 11" key="2">
    <citation type="submission" date="2018-11" db="EMBL/GenBank/DDBJ databases">
        <authorList>
            <consortium name="Pathogen Informatics"/>
        </authorList>
    </citation>
    <scope>NUCLEOTIDE SEQUENCE [LARGE SCALE GENOMIC DNA]</scope>
</reference>
<dbReference type="GO" id="GO:0012505">
    <property type="term" value="C:endomembrane system"/>
    <property type="evidence" value="ECO:0007669"/>
    <property type="project" value="UniProtKB-SubCell"/>
</dbReference>
<evidence type="ECO:0000256" key="5">
    <source>
        <dbReference type="ARBA" id="ARBA00022989"/>
    </source>
</evidence>
<protein>
    <submittedName>
        <fullName evidence="12">GOLD domain-containing protein</fullName>
    </submittedName>
</protein>
<comment type="similarity">
    <text evidence="2 8">Belongs to the EMP24/GP25L family.</text>
</comment>
<name>A0A183DV10_9BILA</name>
<gene>
    <name evidence="10" type="ORF">GPUH_LOCUS12551</name>
</gene>
<dbReference type="InterPro" id="IPR009038">
    <property type="entry name" value="GOLD_dom"/>
</dbReference>
<reference evidence="12" key="1">
    <citation type="submission" date="2016-06" db="UniProtKB">
        <authorList>
            <consortium name="WormBaseParasite"/>
        </authorList>
    </citation>
    <scope>IDENTIFICATION</scope>
</reference>
<dbReference type="OrthoDB" id="5976732at2759"/>
<evidence type="ECO:0000313" key="12">
    <source>
        <dbReference type="WBParaSite" id="GPUH_0001256501-mRNA-1"/>
    </source>
</evidence>
<comment type="subcellular location">
    <subcellularLocation>
        <location evidence="7">Endomembrane system</location>
        <topology evidence="7">Single-pass membrane protein</topology>
    </subcellularLocation>
    <subcellularLocation>
        <location evidence="1 8">Membrane</location>
        <topology evidence="1 8">Single-pass type I membrane protein</topology>
    </subcellularLocation>
</comment>
<dbReference type="AlphaFoldDB" id="A0A183DV10"/>
<accession>A0A183DV10</accession>
<keyword evidence="3 8" id="KW-0812">Transmembrane</keyword>
<evidence type="ECO:0000256" key="4">
    <source>
        <dbReference type="ARBA" id="ARBA00022729"/>
    </source>
</evidence>
<dbReference type="PROSITE" id="PS50866">
    <property type="entry name" value="GOLD"/>
    <property type="match status" value="1"/>
</dbReference>
<dbReference type="InterPro" id="IPR015720">
    <property type="entry name" value="Emp24-like"/>
</dbReference>
<proteinExistence type="inferred from homology"/>
<keyword evidence="6" id="KW-0472">Membrane</keyword>
<evidence type="ECO:0000256" key="6">
    <source>
        <dbReference type="ARBA" id="ARBA00023136"/>
    </source>
</evidence>
<dbReference type="InterPro" id="IPR036598">
    <property type="entry name" value="GOLD_dom_sf"/>
</dbReference>
<keyword evidence="11" id="KW-1185">Reference proteome</keyword>
<evidence type="ECO:0000256" key="7">
    <source>
        <dbReference type="ARBA" id="ARBA00037847"/>
    </source>
</evidence>
<feature type="domain" description="GOLD" evidence="9">
    <location>
        <begin position="1"/>
        <end position="76"/>
    </location>
</feature>
<evidence type="ECO:0000256" key="8">
    <source>
        <dbReference type="RuleBase" id="RU003827"/>
    </source>
</evidence>
<evidence type="ECO:0000256" key="2">
    <source>
        <dbReference type="ARBA" id="ARBA00007104"/>
    </source>
</evidence>
<dbReference type="Proteomes" id="UP000271098">
    <property type="component" value="Unassembled WGS sequence"/>
</dbReference>
<dbReference type="SMART" id="SM01190">
    <property type="entry name" value="EMP24_GP25L"/>
    <property type="match status" value="1"/>
</dbReference>
<keyword evidence="4" id="KW-0732">Signal</keyword>
<evidence type="ECO:0000256" key="3">
    <source>
        <dbReference type="ARBA" id="ARBA00022692"/>
    </source>
</evidence>